<organism evidence="1 2">
    <name type="scientific">Burkholderia lata (strain ATCC 17760 / DSM 23089 / LMG 22485 / NCIMB 9086 / R18194 / 383)</name>
    <dbReference type="NCBI Taxonomy" id="482957"/>
    <lineage>
        <taxon>Bacteria</taxon>
        <taxon>Pseudomonadati</taxon>
        <taxon>Pseudomonadota</taxon>
        <taxon>Betaproteobacteria</taxon>
        <taxon>Burkholderiales</taxon>
        <taxon>Burkholderiaceae</taxon>
        <taxon>Burkholderia</taxon>
        <taxon>Burkholderia cepacia complex</taxon>
    </lineage>
</organism>
<reference evidence="1 2" key="1">
    <citation type="submission" date="2019-09" db="EMBL/GenBank/DDBJ databases">
        <authorList>
            <person name="Depoorter E."/>
        </authorList>
    </citation>
    <scope>NUCLEOTIDE SEQUENCE [LARGE SCALE GENOMIC DNA]</scope>
    <source>
        <strain evidence="1">LMG 6863</strain>
    </source>
</reference>
<gene>
    <name evidence="1" type="ORF">BLA6863_01932</name>
</gene>
<accession>A0A6P2JLL0</accession>
<dbReference type="Proteomes" id="UP000494170">
    <property type="component" value="Unassembled WGS sequence"/>
</dbReference>
<protein>
    <submittedName>
        <fullName evidence="1">Uncharacterized protein</fullName>
    </submittedName>
</protein>
<proteinExistence type="predicted"/>
<name>A0A6P2JLL0_BURL3</name>
<dbReference type="RefSeq" id="WP_236862164.1">
    <property type="nucleotide sequence ID" value="NZ_CABVPY010000009.1"/>
</dbReference>
<evidence type="ECO:0000313" key="1">
    <source>
        <dbReference type="EMBL" id="VWB43201.1"/>
    </source>
</evidence>
<dbReference type="AlphaFoldDB" id="A0A6P2JLL0"/>
<evidence type="ECO:0000313" key="2">
    <source>
        <dbReference type="Proteomes" id="UP000494170"/>
    </source>
</evidence>
<dbReference type="EMBL" id="CABVPY010000009">
    <property type="protein sequence ID" value="VWB43201.1"/>
    <property type="molecule type" value="Genomic_DNA"/>
</dbReference>
<sequence length="303" mass="33609">MWDTPPYSASVVPVLWEPNHSTGERLVAIVAIKYDAPSTGNTSTHVAFDPNQLRAMIGAKRAASALGILEHVSGFLGRQLRGGVSFDNLQAPFEGFRIGKPTRVRGYSERQVVDSSIRMLSAFGTRETYNDAEEGSQRNSVPTSQFIRSLRTAFVRDDEQRRHRFNQRVRWPGSPEITIDYAHGPNLVQVTSLPQTPSHLIALQKEAESKMLELDVATSLLRQDEATASPYLLVNTGPMRQPVSMDAQRIATELLERLKFMSSQKNMSVIEAQNPEEGAGLLEDLRVQLGNVPVTVRRVSLSA</sequence>